<gene>
    <name evidence="1" type="ORF">FYJ58_07360</name>
</gene>
<sequence>MELLDLMSELNEHNKTERGYQIHLNSGNLDDSSHKNTGIEFCDLYFTQCRALRNSTLLCFDNSTRKPIGEKEDGTKLFPQEMNSSLMIDIKRIEAIEKVDNPDDWFEFPSEKIINIYMLPEDASLSGCRNVVSVGFIE</sequence>
<evidence type="ECO:0000313" key="2">
    <source>
        <dbReference type="Proteomes" id="UP000482209"/>
    </source>
</evidence>
<dbReference type="AlphaFoldDB" id="A0A6L5XYE0"/>
<proteinExistence type="predicted"/>
<protein>
    <submittedName>
        <fullName evidence="1">Uncharacterized protein</fullName>
    </submittedName>
</protein>
<name>A0A6L5XYE0_9FIRM</name>
<organism evidence="1 2">
    <name type="scientific">Velocimicrobium porci</name>
    <dbReference type="NCBI Taxonomy" id="2606634"/>
    <lineage>
        <taxon>Bacteria</taxon>
        <taxon>Bacillati</taxon>
        <taxon>Bacillota</taxon>
        <taxon>Clostridia</taxon>
        <taxon>Lachnospirales</taxon>
        <taxon>Lachnospiraceae</taxon>
        <taxon>Velocimicrobium</taxon>
    </lineage>
</organism>
<dbReference type="EMBL" id="VUMT01000009">
    <property type="protein sequence ID" value="MSS63694.1"/>
    <property type="molecule type" value="Genomic_DNA"/>
</dbReference>
<dbReference type="RefSeq" id="WP_154519106.1">
    <property type="nucleotide sequence ID" value="NZ_VUMT01000009.1"/>
</dbReference>
<evidence type="ECO:0000313" key="1">
    <source>
        <dbReference type="EMBL" id="MSS63694.1"/>
    </source>
</evidence>
<reference evidence="1 2" key="1">
    <citation type="submission" date="2019-08" db="EMBL/GenBank/DDBJ databases">
        <title>In-depth cultivation of the pig gut microbiome towards novel bacterial diversity and tailored functional studies.</title>
        <authorList>
            <person name="Wylensek D."/>
            <person name="Hitch T.C.A."/>
            <person name="Clavel T."/>
        </authorList>
    </citation>
    <scope>NUCLEOTIDE SEQUENCE [LARGE SCALE GENOMIC DNA]</scope>
    <source>
        <strain evidence="1 2">WCA-693-APC-MOT-I</strain>
    </source>
</reference>
<dbReference type="Proteomes" id="UP000482209">
    <property type="component" value="Unassembled WGS sequence"/>
</dbReference>
<comment type="caution">
    <text evidence="1">The sequence shown here is derived from an EMBL/GenBank/DDBJ whole genome shotgun (WGS) entry which is preliminary data.</text>
</comment>
<accession>A0A6L5XYE0</accession>
<keyword evidence="2" id="KW-1185">Reference proteome</keyword>